<dbReference type="KEGG" id="dka:DKAM_0771"/>
<dbReference type="RefSeq" id="WP_012608438.1">
    <property type="nucleotide sequence ID" value="NC_011766.1"/>
</dbReference>
<keyword evidence="1" id="KW-0472">Membrane</keyword>
<dbReference type="eggNOG" id="arCOG10362">
    <property type="taxonomic scope" value="Archaea"/>
</dbReference>
<dbReference type="HOGENOM" id="CLU_106154_0_0_2"/>
<gene>
    <name evidence="2" type="ordered locus">DKAM_0771</name>
</gene>
<sequence length="218" mass="23193">MRHVLVLAGLFLVFSIVLASAAILAELGYGPGDWLRYRYSISAGGAKCVYIIKVTVRDVQGTVVKYDAGIEKFESGDSTLCSSLSGLLVLGLAFSSATSKDVSSMGPESGELFISPRYSGDYTTSSGSRVSYKNGVLVKMETESTTGVVATISLELIDTSIGWLKQEMGQTPFTQQLLIIIAIVAIAAIGIAVYFIARRRAVETPPSQPQQQPSVPGN</sequence>
<protein>
    <submittedName>
        <fullName evidence="2">Uncharacterized protein</fullName>
    </submittedName>
</protein>
<dbReference type="AlphaFoldDB" id="B8D4R6"/>
<reference evidence="2 3" key="1">
    <citation type="journal article" date="2009" name="J. Bacteriol.">
        <title>Complete genome sequence of the anaerobic, protein-degrading hyperthermophilic crenarchaeon Desulfurococcus kamchatkensis.</title>
        <authorList>
            <person name="Ravin N.V."/>
            <person name="Mardanov A.V."/>
            <person name="Beletsky A.V."/>
            <person name="Kublanov I.V."/>
            <person name="Kolganova T.V."/>
            <person name="Lebedinsky A.V."/>
            <person name="Chernyh N.A."/>
            <person name="Bonch-Osmolovskaya E.A."/>
            <person name="Skryabin K.G."/>
        </authorList>
    </citation>
    <scope>NUCLEOTIDE SEQUENCE [LARGE SCALE GENOMIC DNA]</scope>
    <source>
        <strain evidence="3">DSM 18924 / JCM 16383 / VKM B-2413 / 1221n</strain>
    </source>
</reference>
<keyword evidence="1" id="KW-0812">Transmembrane</keyword>
<dbReference type="Proteomes" id="UP000006903">
    <property type="component" value="Chromosome"/>
</dbReference>
<accession>B8D4R6</accession>
<organism evidence="2 3">
    <name type="scientific">Desulfurococcus amylolyticus (strain DSM 18924 / JCM 16383 / VKM B-2413 / 1221n)</name>
    <name type="common">Desulfurococcus kamchatkensis</name>
    <dbReference type="NCBI Taxonomy" id="490899"/>
    <lineage>
        <taxon>Archaea</taxon>
        <taxon>Thermoproteota</taxon>
        <taxon>Thermoprotei</taxon>
        <taxon>Desulfurococcales</taxon>
        <taxon>Desulfurococcaceae</taxon>
        <taxon>Desulfurococcus</taxon>
    </lineage>
</organism>
<evidence type="ECO:0000256" key="1">
    <source>
        <dbReference type="SAM" id="Phobius"/>
    </source>
</evidence>
<name>B8D4R6_DESA1</name>
<dbReference type="EMBL" id="CP001140">
    <property type="protein sequence ID" value="ACL11097.1"/>
    <property type="molecule type" value="Genomic_DNA"/>
</dbReference>
<proteinExistence type="predicted"/>
<feature type="transmembrane region" description="Helical" evidence="1">
    <location>
        <begin position="177"/>
        <end position="197"/>
    </location>
</feature>
<dbReference type="GeneID" id="7170933"/>
<keyword evidence="1" id="KW-1133">Transmembrane helix</keyword>
<evidence type="ECO:0000313" key="3">
    <source>
        <dbReference type="Proteomes" id="UP000006903"/>
    </source>
</evidence>
<evidence type="ECO:0000313" key="2">
    <source>
        <dbReference type="EMBL" id="ACL11097.1"/>
    </source>
</evidence>